<dbReference type="OrthoDB" id="1919336at2759"/>
<keyword evidence="5" id="KW-1185">Reference proteome</keyword>
<dbReference type="Gene3D" id="4.10.240.10">
    <property type="entry name" value="Zn(2)-C6 fungal-type DNA-binding domain"/>
    <property type="match status" value="1"/>
</dbReference>
<reference evidence="4" key="1">
    <citation type="submission" date="2020-04" db="EMBL/GenBank/DDBJ databases">
        <title>Draft genome resource of the tomato pathogen Pseudocercospora fuligena.</title>
        <authorList>
            <person name="Zaccaron A."/>
        </authorList>
    </citation>
    <scope>NUCLEOTIDE SEQUENCE</scope>
    <source>
        <strain evidence="4">PF001</strain>
    </source>
</reference>
<dbReference type="PROSITE" id="PS00463">
    <property type="entry name" value="ZN2_CY6_FUNGAL_1"/>
    <property type="match status" value="1"/>
</dbReference>
<feature type="region of interest" description="Disordered" evidence="2">
    <location>
        <begin position="73"/>
        <end position="97"/>
    </location>
</feature>
<dbReference type="PANTHER" id="PTHR37534">
    <property type="entry name" value="TRANSCRIPTIONAL ACTIVATOR PROTEIN UGA3"/>
    <property type="match status" value="1"/>
</dbReference>
<name>A0A8H6RGB8_9PEZI</name>
<dbReference type="Proteomes" id="UP000660729">
    <property type="component" value="Unassembled WGS sequence"/>
</dbReference>
<dbReference type="GO" id="GO:0008270">
    <property type="term" value="F:zinc ion binding"/>
    <property type="evidence" value="ECO:0007669"/>
    <property type="project" value="InterPro"/>
</dbReference>
<keyword evidence="1" id="KW-0539">Nucleus</keyword>
<comment type="caution">
    <text evidence="4">The sequence shown here is derived from an EMBL/GenBank/DDBJ whole genome shotgun (WGS) entry which is preliminary data.</text>
</comment>
<dbReference type="InterPro" id="IPR001138">
    <property type="entry name" value="Zn2Cys6_DnaBD"/>
</dbReference>
<evidence type="ECO:0000256" key="1">
    <source>
        <dbReference type="ARBA" id="ARBA00023242"/>
    </source>
</evidence>
<dbReference type="GO" id="GO:0000981">
    <property type="term" value="F:DNA-binding transcription factor activity, RNA polymerase II-specific"/>
    <property type="evidence" value="ECO:0007669"/>
    <property type="project" value="InterPro"/>
</dbReference>
<proteinExistence type="predicted"/>
<dbReference type="AlphaFoldDB" id="A0A8H6RGB8"/>
<dbReference type="SUPFAM" id="SSF57701">
    <property type="entry name" value="Zn2/Cys6 DNA-binding domain"/>
    <property type="match status" value="1"/>
</dbReference>
<evidence type="ECO:0000313" key="4">
    <source>
        <dbReference type="EMBL" id="KAF7190556.1"/>
    </source>
</evidence>
<sequence length="528" mass="59098">MRSQCMFASFELRPEGLAPAEPRQKLLRDAEGCLPCRRKRKRCDKTRPACLRCRNSTNRDTCTWPEVIKNRRTRSVERDESPAAGSSHASESMGVPSALCKRREQQSDWTLQSTALIPNELGALSPIALPESVSRVSPELSFTNLVEMSLAFQRKVLCGQDVHEPSILLLALQSTGLSSATLHAWAASSIAAVAPPSPEWQQKALQHHSHALQDLRRGIEVGVETAAVDVMLSDEWKMATVLMLHIFESFSVEYGNVELATAHLHAAHRIFAVSLMRDVAPSRHDLLLLEAYILRTALNCLPEAGTPLPLDYMSFLLRHFKSGLTEHKLEFNVGDCPWIGYLGDDLLDKMYRLSWLAHKLPLRSERLAEGIAISRFFGEWTEPTAYYADAEDWARSEYHIQARRLLKAHLIACRLMSKLVLAPDANMEVLQEHENLNKGVALLDQVCQRVEMTASVLWPLLIFSMLISTPFELETCQMIASRAVRCAGPGVVKHLLALQEDIFALRSSNGCILVSDMLRLVTSNSVFL</sequence>
<evidence type="ECO:0000313" key="5">
    <source>
        <dbReference type="Proteomes" id="UP000660729"/>
    </source>
</evidence>
<dbReference type="PANTHER" id="PTHR37534:SF46">
    <property type="entry name" value="ZN(II)2CYS6 TRANSCRIPTION FACTOR (EUROFUNG)"/>
    <property type="match status" value="1"/>
</dbReference>
<dbReference type="PROSITE" id="PS50048">
    <property type="entry name" value="ZN2_CY6_FUNGAL_2"/>
    <property type="match status" value="1"/>
</dbReference>
<dbReference type="InterPro" id="IPR036864">
    <property type="entry name" value="Zn2-C6_fun-type_DNA-bd_sf"/>
</dbReference>
<gene>
    <name evidence="4" type="ORF">HII31_07715</name>
</gene>
<accession>A0A8H6RGB8</accession>
<organism evidence="4 5">
    <name type="scientific">Pseudocercospora fuligena</name>
    <dbReference type="NCBI Taxonomy" id="685502"/>
    <lineage>
        <taxon>Eukaryota</taxon>
        <taxon>Fungi</taxon>
        <taxon>Dikarya</taxon>
        <taxon>Ascomycota</taxon>
        <taxon>Pezizomycotina</taxon>
        <taxon>Dothideomycetes</taxon>
        <taxon>Dothideomycetidae</taxon>
        <taxon>Mycosphaerellales</taxon>
        <taxon>Mycosphaerellaceae</taxon>
        <taxon>Pseudocercospora</taxon>
    </lineage>
</organism>
<evidence type="ECO:0000259" key="3">
    <source>
        <dbReference type="PROSITE" id="PS50048"/>
    </source>
</evidence>
<dbReference type="CDD" id="cd00067">
    <property type="entry name" value="GAL4"/>
    <property type="match status" value="1"/>
</dbReference>
<feature type="domain" description="Zn(2)-C6 fungal-type" evidence="3">
    <location>
        <begin position="32"/>
        <end position="64"/>
    </location>
</feature>
<dbReference type="Pfam" id="PF00172">
    <property type="entry name" value="Zn_clus"/>
    <property type="match status" value="1"/>
</dbReference>
<evidence type="ECO:0000256" key="2">
    <source>
        <dbReference type="SAM" id="MobiDB-lite"/>
    </source>
</evidence>
<protein>
    <recommendedName>
        <fullName evidence="3">Zn(2)-C6 fungal-type domain-containing protein</fullName>
    </recommendedName>
</protein>
<dbReference type="EMBL" id="JABCIY010000168">
    <property type="protein sequence ID" value="KAF7190556.1"/>
    <property type="molecule type" value="Genomic_DNA"/>
</dbReference>